<dbReference type="InterPro" id="IPR022805">
    <property type="entry name" value="PEP_COase_bac/pln-type"/>
</dbReference>
<feature type="region of interest" description="Disordered" evidence="13">
    <location>
        <begin position="1"/>
        <end position="43"/>
    </location>
</feature>
<dbReference type="PRINTS" id="PR00150">
    <property type="entry name" value="PEPCARBXLASE"/>
</dbReference>
<keyword evidence="15" id="KW-1185">Reference proteome</keyword>
<evidence type="ECO:0000256" key="6">
    <source>
        <dbReference type="ARBA" id="ARBA00022842"/>
    </source>
</evidence>
<dbReference type="SUPFAM" id="SSF51621">
    <property type="entry name" value="Phosphoenolpyruvate/pyruvate domain"/>
    <property type="match status" value="1"/>
</dbReference>
<evidence type="ECO:0000256" key="2">
    <source>
        <dbReference type="ARBA" id="ARBA00003670"/>
    </source>
</evidence>
<keyword evidence="8 10" id="KW-0120">Carbon dioxide fixation</keyword>
<feature type="compositionally biased region" description="Low complexity" evidence="13">
    <location>
        <begin position="96"/>
        <end position="169"/>
    </location>
</feature>
<evidence type="ECO:0000256" key="9">
    <source>
        <dbReference type="ARBA" id="ARBA00048995"/>
    </source>
</evidence>
<evidence type="ECO:0000256" key="13">
    <source>
        <dbReference type="SAM" id="MobiDB-lite"/>
    </source>
</evidence>
<evidence type="ECO:0000256" key="11">
    <source>
        <dbReference type="PROSITE-ProRule" id="PRU10111"/>
    </source>
</evidence>
<evidence type="ECO:0000256" key="10">
    <source>
        <dbReference type="HAMAP-Rule" id="MF_00595"/>
    </source>
</evidence>
<dbReference type="PROSITE" id="PS00393">
    <property type="entry name" value="PEPCASE_2"/>
    <property type="match status" value="1"/>
</dbReference>
<proteinExistence type="inferred from homology"/>
<evidence type="ECO:0000256" key="1">
    <source>
        <dbReference type="ARBA" id="ARBA00001946"/>
    </source>
</evidence>
<comment type="catalytic activity">
    <reaction evidence="9 10">
        <text>oxaloacetate + phosphate = phosphoenolpyruvate + hydrogencarbonate</text>
        <dbReference type="Rhea" id="RHEA:28370"/>
        <dbReference type="ChEBI" id="CHEBI:16452"/>
        <dbReference type="ChEBI" id="CHEBI:17544"/>
        <dbReference type="ChEBI" id="CHEBI:43474"/>
        <dbReference type="ChEBI" id="CHEBI:58702"/>
        <dbReference type="EC" id="4.1.1.31"/>
    </reaction>
</comment>
<dbReference type="Proteomes" id="UP000245712">
    <property type="component" value="Unassembled WGS sequence"/>
</dbReference>
<reference evidence="14 15" key="1">
    <citation type="submission" date="2018-05" db="EMBL/GenBank/DDBJ databases">
        <title>Genomic Encyclopedia of Type Strains, Phase IV (KMG-V): Genome sequencing to study the core and pangenomes of soil and plant-associated prokaryotes.</title>
        <authorList>
            <person name="Whitman W."/>
        </authorList>
    </citation>
    <scope>NUCLEOTIDE SEQUENCE [LARGE SCALE GENOMIC DNA]</scope>
    <source>
        <strain evidence="14 15">SCZa-39</strain>
    </source>
</reference>
<dbReference type="PROSITE" id="PS00781">
    <property type="entry name" value="PEPCASE_1"/>
    <property type="match status" value="1"/>
</dbReference>
<evidence type="ECO:0000313" key="14">
    <source>
        <dbReference type="EMBL" id="PVX82400.1"/>
    </source>
</evidence>
<dbReference type="EMBL" id="QEOB01000009">
    <property type="protein sequence ID" value="PVX82400.1"/>
    <property type="molecule type" value="Genomic_DNA"/>
</dbReference>
<accession>A0ABX5KKK8</accession>
<feature type="region of interest" description="Disordered" evidence="13">
    <location>
        <begin position="79"/>
        <end position="174"/>
    </location>
</feature>
<protein>
    <recommendedName>
        <fullName evidence="5 10">Phosphoenolpyruvate carboxylase</fullName>
        <shortName evidence="10">PEPC</shortName>
        <shortName evidence="10">PEPCase</shortName>
        <ecNumber evidence="4 10">4.1.1.31</ecNumber>
    </recommendedName>
</protein>
<evidence type="ECO:0000256" key="4">
    <source>
        <dbReference type="ARBA" id="ARBA00012305"/>
    </source>
</evidence>
<evidence type="ECO:0000313" key="15">
    <source>
        <dbReference type="Proteomes" id="UP000245712"/>
    </source>
</evidence>
<comment type="cofactor">
    <cofactor evidence="1 10">
        <name>Mg(2+)</name>
        <dbReference type="ChEBI" id="CHEBI:18420"/>
    </cofactor>
</comment>
<comment type="similarity">
    <text evidence="3 10">Belongs to the PEPCase type 1 family.</text>
</comment>
<evidence type="ECO:0000256" key="5">
    <source>
        <dbReference type="ARBA" id="ARBA00022419"/>
    </source>
</evidence>
<evidence type="ECO:0000256" key="8">
    <source>
        <dbReference type="ARBA" id="ARBA00023300"/>
    </source>
</evidence>
<organism evidence="14 15">
    <name type="scientific">Paraburkholderia unamae</name>
    <dbReference type="NCBI Taxonomy" id="219649"/>
    <lineage>
        <taxon>Bacteria</taxon>
        <taxon>Pseudomonadati</taxon>
        <taxon>Pseudomonadota</taxon>
        <taxon>Betaproteobacteria</taxon>
        <taxon>Burkholderiales</taxon>
        <taxon>Burkholderiaceae</taxon>
        <taxon>Paraburkholderia</taxon>
    </lineage>
</organism>
<dbReference type="InterPro" id="IPR033129">
    <property type="entry name" value="PEPCASE_His_AS"/>
</dbReference>
<gene>
    <name evidence="10" type="primary">ppc</name>
    <name evidence="14" type="ORF">C7402_109254</name>
</gene>
<keyword evidence="6 10" id="KW-0460">Magnesium</keyword>
<evidence type="ECO:0000256" key="3">
    <source>
        <dbReference type="ARBA" id="ARBA00008346"/>
    </source>
</evidence>
<dbReference type="InterPro" id="IPR018129">
    <property type="entry name" value="PEP_COase_Lys_AS"/>
</dbReference>
<feature type="active site" evidence="10 12">
    <location>
        <position position="758"/>
    </location>
</feature>
<evidence type="ECO:0000256" key="7">
    <source>
        <dbReference type="ARBA" id="ARBA00023239"/>
    </source>
</evidence>
<dbReference type="Gene3D" id="1.20.1440.90">
    <property type="entry name" value="Phosphoenolpyruvate/pyruvate domain"/>
    <property type="match status" value="1"/>
</dbReference>
<dbReference type="Pfam" id="PF00311">
    <property type="entry name" value="PEPcase"/>
    <property type="match status" value="1"/>
</dbReference>
<comment type="subunit">
    <text evidence="10">Homotetramer.</text>
</comment>
<dbReference type="NCBIfam" id="NF000584">
    <property type="entry name" value="PRK00009.1"/>
    <property type="match status" value="1"/>
</dbReference>
<dbReference type="EC" id="4.1.1.31" evidence="4 10"/>
<feature type="active site" evidence="10 11">
    <location>
        <position position="316"/>
    </location>
</feature>
<dbReference type="PANTHER" id="PTHR30523:SF6">
    <property type="entry name" value="PHOSPHOENOLPYRUVATE CARBOXYLASE"/>
    <property type="match status" value="1"/>
</dbReference>
<sequence>MRTARPGGRSLQQGLHPAHRLMRPAPFLRHPHGSRRVAPPTLSRLHPQYTARHASRPCSWQSPDQPAHTLASLKENIVKSSGSARAERRNNASQNATSKAASAPSAKPAKTTKTTKTTTATKTKPATQAAQAVKTATPLKAAKAPQAAKTTKATKAPLVAAKPAGAARNGRARDDKDQPLFEDIRYLGRLLGEVLREQEGDAVFDVVETIRQTAVRFRREDDSADALALEKQLRALSPEETVTVVRAFSYFSHLANIAEDRHRNRRRRIHDLAGSAAQAGTIAHSLERLAEAGAAATPVLQQFFNDALIVPVLTAHPTEVQRKSTLDSQHDIARLLAERDQPLTHRELEHNESLLRARVTSLWQTRMLRDSRLTVGDEIENALSYYHTTFLTEIPALYGEIETQLKEHGLSARLPAFFQMGSWIGGDRDGNPNVTSATLEEASERQAQVILQHYLDEVHRLGAELSVSNLLAGASDELKALAEASPDQSPHRVDEPYRRALIGVYTRLAASARVRLGEGVVAVRSAGRNAAPVRAQPYADAGEFSRDLRILMDSLAEHHGASLATPRLAPLLRAVEVFGFHLASIDLRQSSDIHEAVISELLARAGVEADYAALSEEDKQIVLLAQLAEPRTLRSPYLDYSDLVKSELGVLEMARVTREKFGARAVRNYIISHTETVSDLLEVMLLQKETGLMSGRLGHAEDPAKAALMVIPLFETIPDLRHASGIMRDLLALPGIDGIVEHQGNEQEIMLGYSDSNKDGGFLTSNWELYRAELALVALHKERGITLRLFHGRGGTVGRGGGPTYNAILSQPPGTVEGQIRLTEQGEVIASKFGNPEIGRRNLETVIAATLEATLLPHGNSPDQLPAYEETMQQLSDAAMAAYRSLVYETPGFTDYFFASTPITEIAELNIGSRPASRKLQDPKNRKIDDLRAIPWGFSWGQCRLLLTGWYGFGSAVTAHLDAAGSDAERARRVAMFKKMYKTWPFFANLLSNMDMTLAKTDLAVASRYAQLVSDKKLRKLVFERIVAEWERTTKVLAEITGAGERLADNPLLARSIKNRFPYLDPLNHLQVELIKRYRAGDPSPRVRRGIHLTINGIAAGLRNTG</sequence>
<dbReference type="HAMAP" id="MF_00595">
    <property type="entry name" value="PEPcase_type1"/>
    <property type="match status" value="1"/>
</dbReference>
<comment type="function">
    <text evidence="2 10">Forms oxaloacetate, a four-carbon dicarboxylic acid source for the tricarboxylic acid cycle.</text>
</comment>
<dbReference type="PANTHER" id="PTHR30523">
    <property type="entry name" value="PHOSPHOENOLPYRUVATE CARBOXYLASE"/>
    <property type="match status" value="1"/>
</dbReference>
<keyword evidence="7 10" id="KW-0456">Lyase</keyword>
<evidence type="ECO:0000256" key="12">
    <source>
        <dbReference type="PROSITE-ProRule" id="PRU10112"/>
    </source>
</evidence>
<dbReference type="InterPro" id="IPR015813">
    <property type="entry name" value="Pyrv/PenolPyrv_kinase-like_dom"/>
</dbReference>
<comment type="caution">
    <text evidence="14">The sequence shown here is derived from an EMBL/GenBank/DDBJ whole genome shotgun (WGS) entry which is preliminary data.</text>
</comment>
<dbReference type="InterPro" id="IPR021135">
    <property type="entry name" value="PEP_COase"/>
</dbReference>
<name>A0ABX5KKK8_9BURK</name>